<name>A0A238LCS6_9RHOB</name>
<dbReference type="EMBL" id="FXZK01000001">
    <property type="protein sequence ID" value="SMY06746.1"/>
    <property type="molecule type" value="Genomic_DNA"/>
</dbReference>
<dbReference type="PANTHER" id="PTHR24123:SF33">
    <property type="entry name" value="PROTEIN HOS4"/>
    <property type="match status" value="1"/>
</dbReference>
<keyword evidence="1" id="KW-0677">Repeat</keyword>
<protein>
    <submittedName>
        <fullName evidence="3">Ankyrin repeats (3 copies)</fullName>
    </submittedName>
</protein>
<reference evidence="3 4" key="1">
    <citation type="submission" date="2017-05" db="EMBL/GenBank/DDBJ databases">
        <authorList>
            <person name="Song R."/>
            <person name="Chenine A.L."/>
            <person name="Ruprecht R.M."/>
        </authorList>
    </citation>
    <scope>NUCLEOTIDE SEQUENCE [LARGE SCALE GENOMIC DNA]</scope>
    <source>
        <strain evidence="3 4">CECT 8899</strain>
    </source>
</reference>
<keyword evidence="2" id="KW-0040">ANK repeat</keyword>
<dbReference type="Pfam" id="PF12796">
    <property type="entry name" value="Ank_2"/>
    <property type="match status" value="1"/>
</dbReference>
<dbReference type="AlphaFoldDB" id="A0A238LCS6"/>
<dbReference type="PANTHER" id="PTHR24123">
    <property type="entry name" value="ANKYRIN REPEAT-CONTAINING"/>
    <property type="match status" value="1"/>
</dbReference>
<dbReference type="RefSeq" id="WP_093990885.1">
    <property type="nucleotide sequence ID" value="NZ_FXZK01000001.1"/>
</dbReference>
<sequence length="500" mass="53849">MTDPLASLRRQAKELRRAYDWGDAAARSRVAAQMRQPPEPLRHADALHVLAREAGYPSWPAMKFTVETEGMDRAALQQRLKIALAQGQTWVVQRLLQDTPDLARGLFGLEVALYDRPAVEAALAENPDRAVALAGPVRPILHLARSRMHQVWPEKVPDMIAIAQMLVTHGADVNDAIPHEDGPLSALYLALGHADNLTLARWLLEQGADPNDGESLYHATELPHADGVRLLLDHGARPAGTNALLRAIDKDDEDKIALLLAAGADPNERAAGGPGIPVLHHLARRGASEPVCRALLEAGADTWQRYQGASAYAFARVYGNRALAALLEAAGVDQSLTKEEALLAAAAEGVPPPGQYIDPAKLSGAYADLLVEIVPLEGRSGHVKALVGIGMDYDRPDTNGLSPVQIAGWEGLPDMLAYFIDLRPDLSRVNGFGGTLLTTILHGSENHPAKETRDHLECLRIVLDHGLALPRKAVDFAGEPEVAAFLSDWARAHPGQVVDA</sequence>
<dbReference type="Gene3D" id="1.25.40.20">
    <property type="entry name" value="Ankyrin repeat-containing domain"/>
    <property type="match status" value="3"/>
</dbReference>
<evidence type="ECO:0000313" key="4">
    <source>
        <dbReference type="Proteomes" id="UP000201613"/>
    </source>
</evidence>
<dbReference type="InterPro" id="IPR051165">
    <property type="entry name" value="Multifunctional_ANK_Repeat"/>
</dbReference>
<dbReference type="InterPro" id="IPR002110">
    <property type="entry name" value="Ankyrin_rpt"/>
</dbReference>
<evidence type="ECO:0000256" key="1">
    <source>
        <dbReference type="ARBA" id="ARBA00022737"/>
    </source>
</evidence>
<dbReference type="Proteomes" id="UP000201613">
    <property type="component" value="Unassembled WGS sequence"/>
</dbReference>
<keyword evidence="4" id="KW-1185">Reference proteome</keyword>
<organism evidence="3 4">
    <name type="scientific">Flavimaricola marinus</name>
    <dbReference type="NCBI Taxonomy" id="1819565"/>
    <lineage>
        <taxon>Bacteria</taxon>
        <taxon>Pseudomonadati</taxon>
        <taxon>Pseudomonadota</taxon>
        <taxon>Alphaproteobacteria</taxon>
        <taxon>Rhodobacterales</taxon>
        <taxon>Paracoccaceae</taxon>
        <taxon>Flavimaricola</taxon>
    </lineage>
</organism>
<evidence type="ECO:0000313" key="3">
    <source>
        <dbReference type="EMBL" id="SMY06746.1"/>
    </source>
</evidence>
<gene>
    <name evidence="3" type="ORF">LOM8899_00876</name>
</gene>
<dbReference type="InterPro" id="IPR036770">
    <property type="entry name" value="Ankyrin_rpt-contain_sf"/>
</dbReference>
<accession>A0A238LCS6</accession>
<dbReference type="SMART" id="SM00248">
    <property type="entry name" value="ANK"/>
    <property type="match status" value="5"/>
</dbReference>
<dbReference type="SUPFAM" id="SSF48403">
    <property type="entry name" value="Ankyrin repeat"/>
    <property type="match status" value="1"/>
</dbReference>
<proteinExistence type="predicted"/>
<dbReference type="OrthoDB" id="928522at2"/>
<evidence type="ECO:0000256" key="2">
    <source>
        <dbReference type="ARBA" id="ARBA00023043"/>
    </source>
</evidence>